<dbReference type="AlphaFoldDB" id="A0A099EUI2"/>
<dbReference type="InterPro" id="IPR009874">
    <property type="entry name" value="DUF1428"/>
</dbReference>
<comment type="caution">
    <text evidence="1">The sequence shown here is derived from an EMBL/GenBank/DDBJ whole genome shotgun (WGS) entry which is preliminary data.</text>
</comment>
<name>A0A099EUI2_9RHOB</name>
<proteinExistence type="predicted"/>
<dbReference type="Proteomes" id="UP000029917">
    <property type="component" value="Unassembled WGS sequence"/>
</dbReference>
<organism evidence="1 2">
    <name type="scientific">Paracoccus sphaerophysae</name>
    <dbReference type="NCBI Taxonomy" id="690417"/>
    <lineage>
        <taxon>Bacteria</taxon>
        <taxon>Pseudomonadati</taxon>
        <taxon>Pseudomonadota</taxon>
        <taxon>Alphaproteobacteria</taxon>
        <taxon>Rhodobacterales</taxon>
        <taxon>Paracoccaceae</taxon>
        <taxon>Paracoccus</taxon>
    </lineage>
</organism>
<evidence type="ECO:0008006" key="3">
    <source>
        <dbReference type="Google" id="ProtNLM"/>
    </source>
</evidence>
<protein>
    <recommendedName>
        <fullName evidence="3">RNA signal recognition particle 4.5S RNA</fullName>
    </recommendedName>
</protein>
<dbReference type="RefSeq" id="WP_036722521.1">
    <property type="nucleotide sequence ID" value="NZ_JRKS01000108.1"/>
</dbReference>
<dbReference type="OrthoDB" id="9792392at2"/>
<dbReference type="STRING" id="690417.IC63_16845"/>
<gene>
    <name evidence="1" type="ORF">IC63_16845</name>
</gene>
<evidence type="ECO:0000313" key="2">
    <source>
        <dbReference type="Proteomes" id="UP000029917"/>
    </source>
</evidence>
<dbReference type="SUPFAM" id="SSF54909">
    <property type="entry name" value="Dimeric alpha+beta barrel"/>
    <property type="match status" value="2"/>
</dbReference>
<reference evidence="1 2" key="2">
    <citation type="submission" date="2014-10" db="EMBL/GenBank/DDBJ databases">
        <title>Paracoccus sanguinis sp. nov., isolated from clinical specimens of New York State patients.</title>
        <authorList>
            <person name="Mingle L.A."/>
            <person name="Cole J.A."/>
            <person name="Lapierre P."/>
            <person name="Musser K.A."/>
        </authorList>
    </citation>
    <scope>NUCLEOTIDE SEQUENCE [LARGE SCALE GENOMIC DNA]</scope>
    <source>
        <strain evidence="1 2">HAMBI 3106</strain>
    </source>
</reference>
<dbReference type="Pfam" id="PF07237">
    <property type="entry name" value="DUF1428"/>
    <property type="match status" value="2"/>
</dbReference>
<dbReference type="EMBL" id="JRKS01000108">
    <property type="protein sequence ID" value="KGJ01553.1"/>
    <property type="molecule type" value="Genomic_DNA"/>
</dbReference>
<dbReference type="Gene3D" id="3.30.70.100">
    <property type="match status" value="2"/>
</dbReference>
<evidence type="ECO:0000313" key="1">
    <source>
        <dbReference type="EMBL" id="KGJ01553.1"/>
    </source>
</evidence>
<accession>A0A099EUI2</accession>
<reference evidence="1 2" key="1">
    <citation type="submission" date="2014-09" db="EMBL/GenBank/DDBJ databases">
        <authorList>
            <person name="McGinnis J.M."/>
            <person name="Wolfgang W.J."/>
        </authorList>
    </citation>
    <scope>NUCLEOTIDE SEQUENCE [LARGE SCALE GENOMIC DNA]</scope>
    <source>
        <strain evidence="1 2">HAMBI 3106</strain>
    </source>
</reference>
<dbReference type="InterPro" id="IPR011008">
    <property type="entry name" value="Dimeric_a/b-barrel"/>
</dbReference>
<sequence>MAFYTGSLAPVPTANKDAYLDHARRAWPLFRDRGAVRMVETWGEDVQPGKHTDLLRAVEARDDETVVFSWIEWPDQATADTAWQEMSSDPDIGAQMGEMPFDGPRMVFGSFSTLVAEGTDRDAGYYQGFVIPVPAGSKAAYADVAKGAWEEMFRPNGCLGTFENWGEDVPRGKRTDFYRAVDARDGEVIVFSWTAWPDRATCDAAARAMMEADGEMPEMPFDTQRMTWGGFSTLFDSARAG</sequence>
<keyword evidence="2" id="KW-1185">Reference proteome</keyword>